<feature type="binding site" evidence="10">
    <location>
        <position position="185"/>
    </location>
    <ligand>
        <name>Zn(2+)</name>
        <dbReference type="ChEBI" id="CHEBI:29105"/>
    </ligand>
</feature>
<accession>A0A2H0M227</accession>
<feature type="binding site" evidence="10">
    <location>
        <position position="152"/>
    </location>
    <ligand>
        <name>NAD(+)</name>
        <dbReference type="ChEBI" id="CHEBI:57540"/>
    </ligand>
</feature>
<comment type="similarity">
    <text evidence="10">Belongs to the sugar phosphate cyclases superfamily. Dehydroquinate synthase family.</text>
</comment>
<dbReference type="GO" id="GO:0003856">
    <property type="term" value="F:3-dehydroquinate synthase activity"/>
    <property type="evidence" value="ECO:0007669"/>
    <property type="project" value="UniProtKB-UniRule"/>
</dbReference>
<gene>
    <name evidence="10 15" type="primary">aroB</name>
    <name evidence="15" type="ORF">COV72_00235</name>
</gene>
<dbReference type="CDD" id="cd08195">
    <property type="entry name" value="DHQS"/>
    <property type="match status" value="1"/>
</dbReference>
<feature type="binding site" evidence="10">
    <location>
        <position position="143"/>
    </location>
    <ligand>
        <name>NAD(+)</name>
        <dbReference type="ChEBI" id="CHEBI:57540"/>
    </ligand>
</feature>
<evidence type="ECO:0000256" key="9">
    <source>
        <dbReference type="ARBA" id="ARBA00023285"/>
    </source>
</evidence>
<evidence type="ECO:0000256" key="6">
    <source>
        <dbReference type="ARBA" id="ARBA00022833"/>
    </source>
</evidence>
<reference evidence="15 16" key="1">
    <citation type="submission" date="2017-09" db="EMBL/GenBank/DDBJ databases">
        <title>Depth-based differentiation of microbial function through sediment-hosted aquifers and enrichment of novel symbionts in the deep terrestrial subsurface.</title>
        <authorList>
            <person name="Probst A.J."/>
            <person name="Ladd B."/>
            <person name="Jarett J.K."/>
            <person name="Geller-Mcgrath D.E."/>
            <person name="Sieber C.M."/>
            <person name="Emerson J.B."/>
            <person name="Anantharaman K."/>
            <person name="Thomas B.C."/>
            <person name="Malmstrom R."/>
            <person name="Stieglmeier M."/>
            <person name="Klingl A."/>
            <person name="Woyke T."/>
            <person name="Ryan C.M."/>
            <person name="Banfield J.F."/>
        </authorList>
    </citation>
    <scope>NUCLEOTIDE SEQUENCE [LARGE SCALE GENOMIC DNA]</scope>
    <source>
        <strain evidence="15">CG11_big_fil_rev_8_21_14_0_20_42_13</strain>
    </source>
</reference>
<dbReference type="InterPro" id="IPR016037">
    <property type="entry name" value="DHQ_synth_AroB"/>
</dbReference>
<dbReference type="InterPro" id="IPR030963">
    <property type="entry name" value="DHQ_synth_fam"/>
</dbReference>
<dbReference type="PANTHER" id="PTHR43622:SF1">
    <property type="entry name" value="3-DEHYDROQUINATE SYNTHASE"/>
    <property type="match status" value="1"/>
</dbReference>
<proteinExistence type="inferred from homology"/>
<dbReference type="GO" id="GO:0046872">
    <property type="term" value="F:metal ion binding"/>
    <property type="evidence" value="ECO:0007669"/>
    <property type="project" value="UniProtKB-KW"/>
</dbReference>
<dbReference type="InterPro" id="IPR030960">
    <property type="entry name" value="DHQS/DOIS_N"/>
</dbReference>
<evidence type="ECO:0000256" key="5">
    <source>
        <dbReference type="ARBA" id="ARBA00022741"/>
    </source>
</evidence>
<dbReference type="NCBIfam" id="TIGR01357">
    <property type="entry name" value="aroB"/>
    <property type="match status" value="1"/>
</dbReference>
<evidence type="ECO:0000256" key="12">
    <source>
        <dbReference type="SAM" id="Phobius"/>
    </source>
</evidence>
<dbReference type="Pfam" id="PF24621">
    <property type="entry name" value="DHQS_C"/>
    <property type="match status" value="1"/>
</dbReference>
<keyword evidence="12" id="KW-0472">Membrane</keyword>
<evidence type="ECO:0000256" key="11">
    <source>
        <dbReference type="NCBIfam" id="TIGR01357"/>
    </source>
</evidence>
<dbReference type="Proteomes" id="UP000229641">
    <property type="component" value="Unassembled WGS sequence"/>
</dbReference>
<dbReference type="AlphaFoldDB" id="A0A2H0M227"/>
<feature type="domain" description="3-dehydroquinate synthase N-terminal" evidence="13">
    <location>
        <begin position="69"/>
        <end position="180"/>
    </location>
</feature>
<feature type="binding site" evidence="10">
    <location>
        <position position="249"/>
    </location>
    <ligand>
        <name>Zn(2+)</name>
        <dbReference type="ChEBI" id="CHEBI:29105"/>
    </ligand>
</feature>
<keyword evidence="10" id="KW-0028">Amino-acid biosynthesis</keyword>
<protein>
    <recommendedName>
        <fullName evidence="10 11">3-dehydroquinate synthase</fullName>
        <shortName evidence="10">DHQS</shortName>
        <ecNumber evidence="10 11">4.2.3.4</ecNumber>
    </recommendedName>
</protein>
<dbReference type="EMBL" id="PCWA01000007">
    <property type="protein sequence ID" value="PIQ89974.1"/>
    <property type="molecule type" value="Genomic_DNA"/>
</dbReference>
<feature type="binding site" evidence="10">
    <location>
        <position position="266"/>
    </location>
    <ligand>
        <name>Zn(2+)</name>
        <dbReference type="ChEBI" id="CHEBI:29105"/>
    </ligand>
</feature>
<dbReference type="GO" id="GO:0000166">
    <property type="term" value="F:nucleotide binding"/>
    <property type="evidence" value="ECO:0007669"/>
    <property type="project" value="UniProtKB-KW"/>
</dbReference>
<feature type="domain" description="3-dehydroquinate synthase C-terminal" evidence="14">
    <location>
        <begin position="182"/>
        <end position="326"/>
    </location>
</feature>
<evidence type="ECO:0000256" key="3">
    <source>
        <dbReference type="ARBA" id="ARBA00003485"/>
    </source>
</evidence>
<keyword evidence="4 10" id="KW-0479">Metal-binding</keyword>
<name>A0A2H0M227_9BACT</name>
<dbReference type="PANTHER" id="PTHR43622">
    <property type="entry name" value="3-DEHYDROQUINATE SYNTHASE"/>
    <property type="match status" value="1"/>
</dbReference>
<evidence type="ECO:0000256" key="10">
    <source>
        <dbReference type="HAMAP-Rule" id="MF_00110"/>
    </source>
</evidence>
<evidence type="ECO:0000256" key="7">
    <source>
        <dbReference type="ARBA" id="ARBA00023027"/>
    </source>
</evidence>
<dbReference type="GO" id="GO:0009073">
    <property type="term" value="P:aromatic amino acid family biosynthetic process"/>
    <property type="evidence" value="ECO:0007669"/>
    <property type="project" value="UniProtKB-KW"/>
</dbReference>
<comment type="caution">
    <text evidence="10">Lacks conserved residue(s) required for the propagation of feature annotation.</text>
</comment>
<keyword evidence="10" id="KW-0963">Cytoplasm</keyword>
<keyword evidence="6 10" id="KW-0862">Zinc</keyword>
<evidence type="ECO:0000256" key="4">
    <source>
        <dbReference type="ARBA" id="ARBA00022723"/>
    </source>
</evidence>
<dbReference type="Pfam" id="PF01761">
    <property type="entry name" value="DHQ_synthase"/>
    <property type="match status" value="1"/>
</dbReference>
<comment type="caution">
    <text evidence="15">The sequence shown here is derived from an EMBL/GenBank/DDBJ whole genome shotgun (WGS) entry which is preliminary data.</text>
</comment>
<comment type="subcellular location">
    <subcellularLocation>
        <location evidence="10">Cytoplasm</location>
    </subcellularLocation>
</comment>
<feature type="transmembrane region" description="Helical" evidence="12">
    <location>
        <begin position="98"/>
        <end position="119"/>
    </location>
</feature>
<keyword evidence="5 10" id="KW-0547">Nucleotide-binding</keyword>
<evidence type="ECO:0000313" key="15">
    <source>
        <dbReference type="EMBL" id="PIQ89974.1"/>
    </source>
</evidence>
<comment type="catalytic activity">
    <reaction evidence="10">
        <text>7-phospho-2-dehydro-3-deoxy-D-arabino-heptonate = 3-dehydroquinate + phosphate</text>
        <dbReference type="Rhea" id="RHEA:21968"/>
        <dbReference type="ChEBI" id="CHEBI:32364"/>
        <dbReference type="ChEBI" id="CHEBI:43474"/>
        <dbReference type="ChEBI" id="CHEBI:58394"/>
        <dbReference type="EC" id="4.2.3.4"/>
    </reaction>
</comment>
<comment type="cofactor">
    <cofactor evidence="2">
        <name>Zn(2+)</name>
        <dbReference type="ChEBI" id="CHEBI:29105"/>
    </cofactor>
</comment>
<dbReference type="SUPFAM" id="SSF56796">
    <property type="entry name" value="Dehydroquinate synthase-like"/>
    <property type="match status" value="1"/>
</dbReference>
<dbReference type="InterPro" id="IPR056179">
    <property type="entry name" value="DHQS_C"/>
</dbReference>
<evidence type="ECO:0000256" key="2">
    <source>
        <dbReference type="ARBA" id="ARBA00001947"/>
    </source>
</evidence>
<dbReference type="GO" id="GO:0009423">
    <property type="term" value="P:chorismate biosynthetic process"/>
    <property type="evidence" value="ECO:0007669"/>
    <property type="project" value="UniProtKB-UniRule"/>
</dbReference>
<dbReference type="GO" id="GO:0008652">
    <property type="term" value="P:amino acid biosynthetic process"/>
    <property type="evidence" value="ECO:0007669"/>
    <property type="project" value="UniProtKB-KW"/>
</dbReference>
<evidence type="ECO:0000259" key="14">
    <source>
        <dbReference type="Pfam" id="PF24621"/>
    </source>
</evidence>
<dbReference type="GO" id="GO:0005737">
    <property type="term" value="C:cytoplasm"/>
    <property type="evidence" value="ECO:0007669"/>
    <property type="project" value="UniProtKB-SubCell"/>
</dbReference>
<keyword evidence="12" id="KW-1133">Transmembrane helix</keyword>
<dbReference type="Gene3D" id="1.20.1090.10">
    <property type="entry name" value="Dehydroquinate synthase-like - alpha domain"/>
    <property type="match status" value="1"/>
</dbReference>
<dbReference type="HAMAP" id="MF_00110">
    <property type="entry name" value="DHQ_synthase"/>
    <property type="match status" value="1"/>
</dbReference>
<evidence type="ECO:0000259" key="13">
    <source>
        <dbReference type="Pfam" id="PF01761"/>
    </source>
</evidence>
<comment type="pathway">
    <text evidence="10">Metabolic intermediate biosynthesis; chorismate biosynthesis; chorismate from D-erythrose 4-phosphate and phosphoenolpyruvate: step 2/7.</text>
</comment>
<dbReference type="InterPro" id="IPR050071">
    <property type="entry name" value="Dehydroquinate_synthase"/>
</dbReference>
<keyword evidence="7 10" id="KW-0520">NAD</keyword>
<comment type="cofactor">
    <cofactor evidence="1 10">
        <name>NAD(+)</name>
        <dbReference type="ChEBI" id="CHEBI:57540"/>
    </cofactor>
</comment>
<dbReference type="Gene3D" id="3.40.50.1970">
    <property type="match status" value="1"/>
</dbReference>
<comment type="function">
    <text evidence="3 10">Catalyzes the conversion of 3-deoxy-D-arabino-heptulosonate 7-phosphate (DAHP) to dehydroquinate (DHQ).</text>
</comment>
<keyword evidence="10" id="KW-0057">Aromatic amino acid biosynthesis</keyword>
<dbReference type="PIRSF" id="PIRSF001455">
    <property type="entry name" value="DHQ_synth"/>
    <property type="match status" value="1"/>
</dbReference>
<keyword evidence="12" id="KW-0812">Transmembrane</keyword>
<evidence type="ECO:0000313" key="16">
    <source>
        <dbReference type="Proteomes" id="UP000229641"/>
    </source>
</evidence>
<feature type="binding site" evidence="10">
    <location>
        <begin position="106"/>
        <end position="110"/>
    </location>
    <ligand>
        <name>NAD(+)</name>
        <dbReference type="ChEBI" id="CHEBI:57540"/>
    </ligand>
</feature>
<comment type="cofactor">
    <cofactor evidence="10">
        <name>Co(2+)</name>
        <dbReference type="ChEBI" id="CHEBI:48828"/>
    </cofactor>
    <cofactor evidence="10">
        <name>Zn(2+)</name>
        <dbReference type="ChEBI" id="CHEBI:29105"/>
    </cofactor>
    <text evidence="10">Binds 1 divalent metal cation per subunit. Can use either Co(2+) or Zn(2+).</text>
</comment>
<sequence>MKTVRVDLKQRSYDIIIGHNILPEISGRLKQLNIGKDAVIITNKKIKGLLGGKIGALLKKSAITFRFETVPDSERSKSKEIAFRTIDKISKYARKKEVFIIALGGGVIGDLSGFIASIYKRGLPYIQIPTTLLAQIDSSIGGKVAIDLDYGKNLVGSFYQPAMVICDTSLLQTLPKTEIQSGLSEALKYGMIQDANLFAYIEKKWRDLTRLKTKPVEKVVYKCAAIKAKIVSLDEREKKGLRTILNFGHTVGHAIETAGGFKKYNHGKAVALGMLAAAKISADLKISQAPQLHERLKKILDKIKLPTQLSGVKPNAVFKALEFDKKFIRGKNRFVLPVKTGRVIIKTAIPEETIKESISWLMRK</sequence>
<dbReference type="UniPathway" id="UPA00053">
    <property type="reaction ID" value="UER00085"/>
</dbReference>
<evidence type="ECO:0000256" key="8">
    <source>
        <dbReference type="ARBA" id="ARBA00023239"/>
    </source>
</evidence>
<evidence type="ECO:0000256" key="1">
    <source>
        <dbReference type="ARBA" id="ARBA00001911"/>
    </source>
</evidence>
<dbReference type="FunFam" id="3.40.50.1970:FF:000007">
    <property type="entry name" value="Pentafunctional AROM polypeptide"/>
    <property type="match status" value="1"/>
</dbReference>
<feature type="binding site" evidence="10">
    <location>
        <begin position="130"/>
        <end position="131"/>
    </location>
    <ligand>
        <name>NAD(+)</name>
        <dbReference type="ChEBI" id="CHEBI:57540"/>
    </ligand>
</feature>
<dbReference type="EC" id="4.2.3.4" evidence="10 11"/>
<keyword evidence="8 10" id="KW-0456">Lyase</keyword>
<keyword evidence="9 10" id="KW-0170">Cobalt</keyword>
<organism evidence="15 16">
    <name type="scientific">Candidatus Ghiorseimicrobium undicola</name>
    <dbReference type="NCBI Taxonomy" id="1974746"/>
    <lineage>
        <taxon>Bacteria</taxon>
        <taxon>Pseudomonadati</taxon>
        <taxon>Candidatus Omnitrophota</taxon>
        <taxon>Candidatus Ghiorseimicrobium</taxon>
    </lineage>
</organism>